<evidence type="ECO:0000256" key="5">
    <source>
        <dbReference type="ARBA" id="ARBA00023136"/>
    </source>
</evidence>
<reference evidence="7" key="1">
    <citation type="submission" date="2023-01" db="EMBL/GenBank/DDBJ databases">
        <title>Sulfurovum sp. zt1-1 genome assembly.</title>
        <authorList>
            <person name="Wang J."/>
        </authorList>
    </citation>
    <scope>NUCLEOTIDE SEQUENCE</scope>
    <source>
        <strain evidence="7">Zt1-1</strain>
    </source>
</reference>
<accession>A0ABT7QWX0</accession>
<evidence type="ECO:0000256" key="3">
    <source>
        <dbReference type="ARBA" id="ARBA00022692"/>
    </source>
</evidence>
<evidence type="ECO:0000313" key="8">
    <source>
        <dbReference type="Proteomes" id="UP001169069"/>
    </source>
</evidence>
<gene>
    <name evidence="7" type="ORF">PGH07_04040</name>
</gene>
<dbReference type="PANTHER" id="PTHR33529">
    <property type="entry name" value="SLR0882 PROTEIN-RELATED"/>
    <property type="match status" value="1"/>
</dbReference>
<feature type="transmembrane region" description="Helical" evidence="6">
    <location>
        <begin position="59"/>
        <end position="81"/>
    </location>
</feature>
<feature type="transmembrane region" description="Helical" evidence="6">
    <location>
        <begin position="335"/>
        <end position="353"/>
    </location>
</feature>
<name>A0ABT7QWX0_9BACT</name>
<feature type="transmembrane region" description="Helical" evidence="6">
    <location>
        <begin position="271"/>
        <end position="290"/>
    </location>
</feature>
<dbReference type="Pfam" id="PF03739">
    <property type="entry name" value="LptF_LptG"/>
    <property type="match status" value="1"/>
</dbReference>
<feature type="transmembrane region" description="Helical" evidence="6">
    <location>
        <begin position="101"/>
        <end position="120"/>
    </location>
</feature>
<keyword evidence="4 6" id="KW-1133">Transmembrane helix</keyword>
<evidence type="ECO:0000313" key="7">
    <source>
        <dbReference type="EMBL" id="MDM5271338.1"/>
    </source>
</evidence>
<proteinExistence type="predicted"/>
<organism evidence="7 8">
    <name type="scientific">Sulfurovum zhangzhouensis</name>
    <dbReference type="NCBI Taxonomy" id="3019067"/>
    <lineage>
        <taxon>Bacteria</taxon>
        <taxon>Pseudomonadati</taxon>
        <taxon>Campylobacterota</taxon>
        <taxon>Epsilonproteobacteria</taxon>
        <taxon>Campylobacterales</taxon>
        <taxon>Sulfurovaceae</taxon>
        <taxon>Sulfurovum</taxon>
    </lineage>
</organism>
<comment type="caution">
    <text evidence="7">The sequence shown here is derived from an EMBL/GenBank/DDBJ whole genome shotgun (WGS) entry which is preliminary data.</text>
</comment>
<sequence length="361" mass="41727">MNLFSPPLYFSYLAKHYLKNLLVILIGLSLVFSVIDYFQQVSKLEKLGAYQLYYIFYQWEAAVTMLYPLAIVFAVIITKVMLVKNSNIVVLHAFGFSNRKLFTPFLTVALIVYMIFMLLHTTEFSYAKERASHLLKNEYNDYQVKDLFFKYNDAFVYVKNLDPLNKRIEDITIFKVEGNQVQYTIKAPYALYNGSGWDAKDARLKTHLYDNDVLQSYRLEYKKSIETLEGYKPKIMESLYEGKALNVIDAYHTWRLFSTQKLDSSKIRATLYDKVVTPLFAIAMLLILFFKMPFHARMVNLSTTLALSLGATIVVWGVLFGLGSIGYNGVILPELTTLVPILLLIIYAIYIYLYQEAKSHA</sequence>
<evidence type="ECO:0000256" key="1">
    <source>
        <dbReference type="ARBA" id="ARBA00004651"/>
    </source>
</evidence>
<feature type="transmembrane region" description="Helical" evidence="6">
    <location>
        <begin position="302"/>
        <end position="323"/>
    </location>
</feature>
<keyword evidence="8" id="KW-1185">Reference proteome</keyword>
<dbReference type="RefSeq" id="WP_289412722.1">
    <property type="nucleotide sequence ID" value="NZ_JAQIBD010000001.1"/>
</dbReference>
<evidence type="ECO:0000256" key="4">
    <source>
        <dbReference type="ARBA" id="ARBA00022989"/>
    </source>
</evidence>
<dbReference type="Proteomes" id="UP001169069">
    <property type="component" value="Unassembled WGS sequence"/>
</dbReference>
<evidence type="ECO:0000256" key="6">
    <source>
        <dbReference type="SAM" id="Phobius"/>
    </source>
</evidence>
<protein>
    <submittedName>
        <fullName evidence="7">LptF/LptG family permease</fullName>
    </submittedName>
</protein>
<comment type="subcellular location">
    <subcellularLocation>
        <location evidence="1">Cell membrane</location>
        <topology evidence="1">Multi-pass membrane protein</topology>
    </subcellularLocation>
</comment>
<dbReference type="EMBL" id="JAQIBD010000001">
    <property type="protein sequence ID" value="MDM5271338.1"/>
    <property type="molecule type" value="Genomic_DNA"/>
</dbReference>
<dbReference type="InterPro" id="IPR005495">
    <property type="entry name" value="LptG/LptF_permease"/>
</dbReference>
<feature type="transmembrane region" description="Helical" evidence="6">
    <location>
        <begin position="20"/>
        <end position="38"/>
    </location>
</feature>
<keyword evidence="3 6" id="KW-0812">Transmembrane</keyword>
<keyword evidence="5 6" id="KW-0472">Membrane</keyword>
<keyword evidence="2" id="KW-1003">Cell membrane</keyword>
<dbReference type="PANTHER" id="PTHR33529:SF6">
    <property type="entry name" value="YJGP_YJGQ FAMILY PERMEASE"/>
    <property type="match status" value="1"/>
</dbReference>
<evidence type="ECO:0000256" key="2">
    <source>
        <dbReference type="ARBA" id="ARBA00022475"/>
    </source>
</evidence>